<evidence type="ECO:0000256" key="2">
    <source>
        <dbReference type="ARBA" id="ARBA00023015"/>
    </source>
</evidence>
<evidence type="ECO:0000256" key="5">
    <source>
        <dbReference type="ARBA" id="ARBA00023242"/>
    </source>
</evidence>
<dbReference type="InterPro" id="IPR016177">
    <property type="entry name" value="DNA-bd_dom_sf"/>
</dbReference>
<dbReference type="PROSITE" id="PS51032">
    <property type="entry name" value="AP2_ERF"/>
    <property type="match status" value="1"/>
</dbReference>
<dbReference type="FunFam" id="3.30.730.10:FF:000001">
    <property type="entry name" value="Ethylene-responsive transcription factor 2"/>
    <property type="match status" value="1"/>
</dbReference>
<sequence length="366" mass="39663">MRRARRYRGVRQRHWGSWVSEIRHPVSKIRVWLGTFSSAEEAASAYDEAARILCGPKARTNFPTPLSSSPSSPSSSFGPISGQVNNSSALSPSLREKLTRLTVESSSAASPQSCLRDILAFAACIGHSQNEYSQGRNSYNDNIAPSMVTLLPQNAPNASVGLLEGVHENDEEMFHLAPYCTRVRNDVINAETNSTTLIDISILAAAARCCMLLSNAGVESSDPFATTVPMCSQGGNADSAKPVHQHLGALHQSCLVEDLLNEYSWKFNMYAENALSLTKEATTSSDVALPQHHAMAVPPSIMKMNKSLQQPMPAAQSTNSHYSSSSSGQQDMVSELIDDFFQSSACSSFSLDSLPELPFSLSLLRE</sequence>
<accession>A0A9D4UDJ9</accession>
<dbReference type="CDD" id="cd00018">
    <property type="entry name" value="AP2"/>
    <property type="match status" value="1"/>
</dbReference>
<comment type="caution">
    <text evidence="8">The sequence shown here is derived from an EMBL/GenBank/DDBJ whole genome shotgun (WGS) entry which is preliminary data.</text>
</comment>
<name>A0A9D4UDJ9_ADICA</name>
<keyword evidence="5" id="KW-0539">Nucleus</keyword>
<feature type="compositionally biased region" description="Low complexity" evidence="6">
    <location>
        <begin position="316"/>
        <end position="328"/>
    </location>
</feature>
<evidence type="ECO:0000313" key="8">
    <source>
        <dbReference type="EMBL" id="KAI5065976.1"/>
    </source>
</evidence>
<dbReference type="InterPro" id="IPR001471">
    <property type="entry name" value="AP2/ERF_dom"/>
</dbReference>
<dbReference type="AlphaFoldDB" id="A0A9D4UDJ9"/>
<organism evidence="8 9">
    <name type="scientific">Adiantum capillus-veneris</name>
    <name type="common">Maidenhair fern</name>
    <dbReference type="NCBI Taxonomy" id="13818"/>
    <lineage>
        <taxon>Eukaryota</taxon>
        <taxon>Viridiplantae</taxon>
        <taxon>Streptophyta</taxon>
        <taxon>Embryophyta</taxon>
        <taxon>Tracheophyta</taxon>
        <taxon>Polypodiopsida</taxon>
        <taxon>Polypodiidae</taxon>
        <taxon>Polypodiales</taxon>
        <taxon>Pteridineae</taxon>
        <taxon>Pteridaceae</taxon>
        <taxon>Vittarioideae</taxon>
        <taxon>Adiantum</taxon>
    </lineage>
</organism>
<dbReference type="PRINTS" id="PR00367">
    <property type="entry name" value="ETHRSPELEMNT"/>
</dbReference>
<dbReference type="GO" id="GO:0003677">
    <property type="term" value="F:DNA binding"/>
    <property type="evidence" value="ECO:0007669"/>
    <property type="project" value="UniProtKB-KW"/>
</dbReference>
<dbReference type="Proteomes" id="UP000886520">
    <property type="component" value="Chromosome 18"/>
</dbReference>
<feature type="region of interest" description="Disordered" evidence="6">
    <location>
        <begin position="308"/>
        <end position="328"/>
    </location>
</feature>
<comment type="subcellular location">
    <subcellularLocation>
        <location evidence="1">Nucleus</location>
    </subcellularLocation>
</comment>
<protein>
    <recommendedName>
        <fullName evidence="7">AP2/ERF domain-containing protein</fullName>
    </recommendedName>
</protein>
<dbReference type="PANTHER" id="PTHR31194:SF219">
    <property type="entry name" value="AP2_ERF DOMAIN-CONTAINING PROTEIN"/>
    <property type="match status" value="1"/>
</dbReference>
<dbReference type="EMBL" id="JABFUD020000018">
    <property type="protein sequence ID" value="KAI5065976.1"/>
    <property type="molecule type" value="Genomic_DNA"/>
</dbReference>
<evidence type="ECO:0000256" key="6">
    <source>
        <dbReference type="SAM" id="MobiDB-lite"/>
    </source>
</evidence>
<evidence type="ECO:0000313" key="9">
    <source>
        <dbReference type="Proteomes" id="UP000886520"/>
    </source>
</evidence>
<dbReference type="InterPro" id="IPR050913">
    <property type="entry name" value="AP2/ERF_ERF"/>
</dbReference>
<keyword evidence="3" id="KW-0238">DNA-binding</keyword>
<evidence type="ECO:0000256" key="3">
    <source>
        <dbReference type="ARBA" id="ARBA00023125"/>
    </source>
</evidence>
<keyword evidence="9" id="KW-1185">Reference proteome</keyword>
<feature type="region of interest" description="Disordered" evidence="6">
    <location>
        <begin position="63"/>
        <end position="91"/>
    </location>
</feature>
<dbReference type="SMART" id="SM00380">
    <property type="entry name" value="AP2"/>
    <property type="match status" value="1"/>
</dbReference>
<feature type="compositionally biased region" description="Low complexity" evidence="6">
    <location>
        <begin position="67"/>
        <end position="76"/>
    </location>
</feature>
<feature type="compositionally biased region" description="Polar residues" evidence="6">
    <location>
        <begin position="82"/>
        <end position="91"/>
    </location>
</feature>
<dbReference type="PANTHER" id="PTHR31194">
    <property type="entry name" value="SHN SHINE , DNA BINDING / TRANSCRIPTION FACTOR"/>
    <property type="match status" value="1"/>
</dbReference>
<reference evidence="8" key="1">
    <citation type="submission" date="2021-01" db="EMBL/GenBank/DDBJ databases">
        <title>Adiantum capillus-veneris genome.</title>
        <authorList>
            <person name="Fang Y."/>
            <person name="Liao Q."/>
        </authorList>
    </citation>
    <scope>NUCLEOTIDE SEQUENCE</scope>
    <source>
        <strain evidence="8">H3</strain>
        <tissue evidence="8">Leaf</tissue>
    </source>
</reference>
<proteinExistence type="predicted"/>
<dbReference type="GO" id="GO:0005634">
    <property type="term" value="C:nucleus"/>
    <property type="evidence" value="ECO:0007669"/>
    <property type="project" value="UniProtKB-SubCell"/>
</dbReference>
<dbReference type="InterPro" id="IPR036955">
    <property type="entry name" value="AP2/ERF_dom_sf"/>
</dbReference>
<dbReference type="Pfam" id="PF00847">
    <property type="entry name" value="AP2"/>
    <property type="match status" value="1"/>
</dbReference>
<keyword evidence="4" id="KW-0804">Transcription</keyword>
<evidence type="ECO:0000259" key="7">
    <source>
        <dbReference type="PROSITE" id="PS51032"/>
    </source>
</evidence>
<dbReference type="GO" id="GO:0003700">
    <property type="term" value="F:DNA-binding transcription factor activity"/>
    <property type="evidence" value="ECO:0007669"/>
    <property type="project" value="InterPro"/>
</dbReference>
<keyword evidence="2" id="KW-0805">Transcription regulation</keyword>
<evidence type="ECO:0000256" key="1">
    <source>
        <dbReference type="ARBA" id="ARBA00004123"/>
    </source>
</evidence>
<dbReference type="SUPFAM" id="SSF54171">
    <property type="entry name" value="DNA-binding domain"/>
    <property type="match status" value="1"/>
</dbReference>
<evidence type="ECO:0000256" key="4">
    <source>
        <dbReference type="ARBA" id="ARBA00023163"/>
    </source>
</evidence>
<dbReference type="Gene3D" id="3.30.730.10">
    <property type="entry name" value="AP2/ERF domain"/>
    <property type="match status" value="1"/>
</dbReference>
<feature type="domain" description="AP2/ERF" evidence="7">
    <location>
        <begin position="6"/>
        <end position="63"/>
    </location>
</feature>
<dbReference type="OrthoDB" id="10577647at2759"/>
<gene>
    <name evidence="8" type="ORF">GOP47_0018600</name>
</gene>